<organism evidence="10 11">
    <name type="scientific">Cryphonectria parasitica (strain ATCC 38755 / EP155)</name>
    <dbReference type="NCBI Taxonomy" id="660469"/>
    <lineage>
        <taxon>Eukaryota</taxon>
        <taxon>Fungi</taxon>
        <taxon>Dikarya</taxon>
        <taxon>Ascomycota</taxon>
        <taxon>Pezizomycotina</taxon>
        <taxon>Sordariomycetes</taxon>
        <taxon>Sordariomycetidae</taxon>
        <taxon>Diaporthales</taxon>
        <taxon>Cryphonectriaceae</taxon>
        <taxon>Cryphonectria-Endothia species complex</taxon>
        <taxon>Cryphonectria</taxon>
    </lineage>
</organism>
<dbReference type="PROSITE" id="PS51672">
    <property type="entry name" value="ACT_LIKE"/>
    <property type="match status" value="1"/>
</dbReference>
<dbReference type="GeneID" id="63841268"/>
<sequence>DGSKLIWEQRRFLTNIENNPFAGKPRPALDKAWHDLLRNDNIKVPKEYLDQHDLTSIYTKNGSEGIVSLSVFHSLHCLKKVKRMLFKDYYHHGKSDDAMQREAKHVDHCVEYIREALMCQPDLSMVTFRWINNTAQHPEDKSGFYPTNFDVDSHTCANWEALNSWASERTFNLFEVELLQRPGSMEAFL</sequence>
<evidence type="ECO:0000259" key="9">
    <source>
        <dbReference type="PROSITE" id="PS51672"/>
    </source>
</evidence>
<dbReference type="OrthoDB" id="3687641at2759"/>
<dbReference type="AlphaFoldDB" id="A0A9P5CQA4"/>
<accession>A0A9P5CQA4</accession>
<evidence type="ECO:0000256" key="5">
    <source>
        <dbReference type="ARBA" id="ARBA00023026"/>
    </source>
</evidence>
<evidence type="ECO:0000313" key="11">
    <source>
        <dbReference type="Proteomes" id="UP000803844"/>
    </source>
</evidence>
<keyword evidence="3" id="KW-1133">Transmembrane helix</keyword>
<dbReference type="EMBL" id="MU032346">
    <property type="protein sequence ID" value="KAF3767314.1"/>
    <property type="molecule type" value="Genomic_DNA"/>
</dbReference>
<dbReference type="InterPro" id="IPR001721">
    <property type="entry name" value="TD_ACT-like"/>
</dbReference>
<dbReference type="PANTHER" id="PTHR33365:SF7">
    <property type="entry name" value="TAT PATHWAY SIGNAL SEQUENCE"/>
    <property type="match status" value="1"/>
</dbReference>
<evidence type="ECO:0000256" key="3">
    <source>
        <dbReference type="ARBA" id="ARBA00022989"/>
    </source>
</evidence>
<name>A0A9P5CQA4_CRYP1</name>
<evidence type="ECO:0000256" key="2">
    <source>
        <dbReference type="ARBA" id="ARBA00022692"/>
    </source>
</evidence>
<evidence type="ECO:0000256" key="7">
    <source>
        <dbReference type="ARBA" id="ARBA00023180"/>
    </source>
</evidence>
<dbReference type="Proteomes" id="UP000803844">
    <property type="component" value="Unassembled WGS sequence"/>
</dbReference>
<keyword evidence="2" id="KW-0812">Transmembrane</keyword>
<gene>
    <name evidence="10" type="ORF">M406DRAFT_40581</name>
</gene>
<keyword evidence="11" id="KW-1185">Reference proteome</keyword>
<feature type="domain" description="ACT-like" evidence="9">
    <location>
        <begin position="172"/>
        <end position="189"/>
    </location>
</feature>
<comment type="caution">
    <text evidence="10">The sequence shown here is derived from an EMBL/GenBank/DDBJ whole genome shotgun (WGS) entry which is preliminary data.</text>
</comment>
<dbReference type="GO" id="GO:0016491">
    <property type="term" value="F:oxidoreductase activity"/>
    <property type="evidence" value="ECO:0007669"/>
    <property type="project" value="UniProtKB-KW"/>
</dbReference>
<evidence type="ECO:0000256" key="1">
    <source>
        <dbReference type="ARBA" id="ARBA00004167"/>
    </source>
</evidence>
<dbReference type="GO" id="GO:0016020">
    <property type="term" value="C:membrane"/>
    <property type="evidence" value="ECO:0007669"/>
    <property type="project" value="UniProtKB-SubCell"/>
</dbReference>
<dbReference type="InterPro" id="IPR021765">
    <property type="entry name" value="UstYa-like"/>
</dbReference>
<comment type="subcellular location">
    <subcellularLocation>
        <location evidence="1">Membrane</location>
        <topology evidence="1">Single-pass membrane protein</topology>
    </subcellularLocation>
</comment>
<dbReference type="PANTHER" id="PTHR33365">
    <property type="entry name" value="YALI0B05434P"/>
    <property type="match status" value="1"/>
</dbReference>
<protein>
    <recommendedName>
        <fullName evidence="9">ACT-like domain-containing protein</fullName>
    </recommendedName>
</protein>
<keyword evidence="6" id="KW-0472">Membrane</keyword>
<feature type="non-terminal residue" evidence="10">
    <location>
        <position position="1"/>
    </location>
</feature>
<evidence type="ECO:0000256" key="6">
    <source>
        <dbReference type="ARBA" id="ARBA00023136"/>
    </source>
</evidence>
<keyword evidence="5" id="KW-0843">Virulence</keyword>
<dbReference type="RefSeq" id="XP_040778275.1">
    <property type="nucleotide sequence ID" value="XM_040924139.1"/>
</dbReference>
<dbReference type="Pfam" id="PF11807">
    <property type="entry name" value="UstYa"/>
    <property type="match status" value="1"/>
</dbReference>
<dbReference type="GO" id="GO:0043386">
    <property type="term" value="P:mycotoxin biosynthetic process"/>
    <property type="evidence" value="ECO:0007669"/>
    <property type="project" value="InterPro"/>
</dbReference>
<keyword evidence="4" id="KW-0560">Oxidoreductase</keyword>
<comment type="similarity">
    <text evidence="8">Belongs to the ustYa family.</text>
</comment>
<evidence type="ECO:0000313" key="10">
    <source>
        <dbReference type="EMBL" id="KAF3767314.1"/>
    </source>
</evidence>
<reference evidence="10" key="1">
    <citation type="journal article" date="2020" name="Phytopathology">
        <title>Genome sequence of the chestnut blight fungus Cryphonectria parasitica EP155: A fundamental resource for an archetypical invasive plant pathogen.</title>
        <authorList>
            <person name="Crouch J.A."/>
            <person name="Dawe A."/>
            <person name="Aerts A."/>
            <person name="Barry K."/>
            <person name="Churchill A.C.L."/>
            <person name="Grimwood J."/>
            <person name="Hillman B."/>
            <person name="Milgroom M.G."/>
            <person name="Pangilinan J."/>
            <person name="Smith M."/>
            <person name="Salamov A."/>
            <person name="Schmutz J."/>
            <person name="Yadav J."/>
            <person name="Grigoriev I.V."/>
            <person name="Nuss D."/>
        </authorList>
    </citation>
    <scope>NUCLEOTIDE SEQUENCE</scope>
    <source>
        <strain evidence="10">EP155</strain>
    </source>
</reference>
<proteinExistence type="inferred from homology"/>
<keyword evidence="7" id="KW-0325">Glycoprotein</keyword>
<evidence type="ECO:0000256" key="4">
    <source>
        <dbReference type="ARBA" id="ARBA00023002"/>
    </source>
</evidence>
<evidence type="ECO:0000256" key="8">
    <source>
        <dbReference type="ARBA" id="ARBA00035112"/>
    </source>
</evidence>